<dbReference type="Gene3D" id="3.40.50.150">
    <property type="entry name" value="Vaccinia Virus protein VP39"/>
    <property type="match status" value="1"/>
</dbReference>
<evidence type="ECO:0000259" key="6">
    <source>
        <dbReference type="Pfam" id="PF13847"/>
    </source>
</evidence>
<evidence type="ECO:0000256" key="2">
    <source>
        <dbReference type="ARBA" id="ARBA00022603"/>
    </source>
</evidence>
<dbReference type="EMBL" id="RAXU01000009">
    <property type="protein sequence ID" value="RKG33582.1"/>
    <property type="molecule type" value="Genomic_DNA"/>
</dbReference>
<dbReference type="AlphaFoldDB" id="A0A3A8EF65"/>
<feature type="domain" description="Methyltransferase" evidence="6">
    <location>
        <begin position="61"/>
        <end position="188"/>
    </location>
</feature>
<dbReference type="SUPFAM" id="SSF53335">
    <property type="entry name" value="S-adenosyl-L-methionine-dependent methyltransferases"/>
    <property type="match status" value="1"/>
</dbReference>
<protein>
    <submittedName>
        <fullName evidence="7">Class I SAM-dependent methyltransferase</fullName>
    </submittedName>
</protein>
<comment type="similarity">
    <text evidence="1">Belongs to the CFA/CMAS family.</text>
</comment>
<evidence type="ECO:0000256" key="5">
    <source>
        <dbReference type="ARBA" id="ARBA00023098"/>
    </source>
</evidence>
<keyword evidence="3 7" id="KW-0808">Transferase</keyword>
<keyword evidence="2 7" id="KW-0489">Methyltransferase</keyword>
<dbReference type="InterPro" id="IPR029063">
    <property type="entry name" value="SAM-dependent_MTases_sf"/>
</dbReference>
<dbReference type="CDD" id="cd02440">
    <property type="entry name" value="AdoMet_MTases"/>
    <property type="match status" value="1"/>
</dbReference>
<comment type="caution">
    <text evidence="7">The sequence shown here is derived from an EMBL/GenBank/DDBJ whole genome shotgun (WGS) entry which is preliminary data.</text>
</comment>
<evidence type="ECO:0000313" key="8">
    <source>
        <dbReference type="Proteomes" id="UP000269001"/>
    </source>
</evidence>
<dbReference type="InterPro" id="IPR025714">
    <property type="entry name" value="Methyltranfer_dom"/>
</dbReference>
<sequence>MKLFHVLTAKLPHKYAINAARLGDTRSLAWSNLGYWENTTDYKTACCQLADQLANAVQLTAKDQLIDVGCGQGASLQHWIENYHVQHISAVDIQANHIQQIRQQLPQLDHIQQGSFLDLNQLYLPEAFDVILCIDAAYHSDLNLFLNSVEPVLHAQGRLGFHYLVLSEKWQQLSVLQKQKYYYLLKAADVDLNHLGSLQMTRHQLEQHGFTKIESIDLTELVFGGFARFIASSDNHKMADLAQLKIQATAKLCNYLNQEGIIRYMQISAVKN</sequence>
<dbReference type="GO" id="GO:0006629">
    <property type="term" value="P:lipid metabolic process"/>
    <property type="evidence" value="ECO:0007669"/>
    <property type="project" value="UniProtKB-KW"/>
</dbReference>
<dbReference type="InterPro" id="IPR050723">
    <property type="entry name" value="CFA/CMAS"/>
</dbReference>
<evidence type="ECO:0000256" key="4">
    <source>
        <dbReference type="ARBA" id="ARBA00022691"/>
    </source>
</evidence>
<organism evidence="7 8">
    <name type="scientific">Acinetobacter guerrae</name>
    <dbReference type="NCBI Taxonomy" id="1843371"/>
    <lineage>
        <taxon>Bacteria</taxon>
        <taxon>Pseudomonadati</taxon>
        <taxon>Pseudomonadota</taxon>
        <taxon>Gammaproteobacteria</taxon>
        <taxon>Moraxellales</taxon>
        <taxon>Moraxellaceae</taxon>
        <taxon>Acinetobacter</taxon>
    </lineage>
</organism>
<keyword evidence="4" id="KW-0949">S-adenosyl-L-methionine</keyword>
<dbReference type="GO" id="GO:0008168">
    <property type="term" value="F:methyltransferase activity"/>
    <property type="evidence" value="ECO:0007669"/>
    <property type="project" value="UniProtKB-KW"/>
</dbReference>
<proteinExistence type="inferred from homology"/>
<gene>
    <name evidence="7" type="ORF">D7V21_08550</name>
</gene>
<evidence type="ECO:0000313" key="7">
    <source>
        <dbReference type="EMBL" id="RKG33582.1"/>
    </source>
</evidence>
<accession>A0A3A8EF65</accession>
<name>A0A3A8EF65_9GAMM</name>
<reference evidence="7 8" key="1">
    <citation type="submission" date="2018-09" db="EMBL/GenBank/DDBJ databases">
        <title>The draft genome of Acinetobacter spp. strains.</title>
        <authorList>
            <person name="Qin J."/>
            <person name="Feng Y."/>
            <person name="Zong Z."/>
        </authorList>
    </citation>
    <scope>NUCLEOTIDE SEQUENCE [LARGE SCALE GENOMIC DNA]</scope>
    <source>
        <strain evidence="7 8">WCHAc060096</strain>
    </source>
</reference>
<keyword evidence="5" id="KW-0443">Lipid metabolism</keyword>
<dbReference type="Proteomes" id="UP000269001">
    <property type="component" value="Unassembled WGS sequence"/>
</dbReference>
<dbReference type="RefSeq" id="WP_120370097.1">
    <property type="nucleotide sequence ID" value="NZ_RAXU01000009.1"/>
</dbReference>
<keyword evidence="8" id="KW-1185">Reference proteome</keyword>
<dbReference type="Pfam" id="PF13847">
    <property type="entry name" value="Methyltransf_31"/>
    <property type="match status" value="1"/>
</dbReference>
<evidence type="ECO:0000256" key="1">
    <source>
        <dbReference type="ARBA" id="ARBA00010815"/>
    </source>
</evidence>
<dbReference type="GO" id="GO:0032259">
    <property type="term" value="P:methylation"/>
    <property type="evidence" value="ECO:0007669"/>
    <property type="project" value="UniProtKB-KW"/>
</dbReference>
<evidence type="ECO:0000256" key="3">
    <source>
        <dbReference type="ARBA" id="ARBA00022679"/>
    </source>
</evidence>
<dbReference type="PANTHER" id="PTHR43667">
    <property type="entry name" value="CYCLOPROPANE-FATTY-ACYL-PHOSPHOLIPID SYNTHASE"/>
    <property type="match status" value="1"/>
</dbReference>
<dbReference type="PANTHER" id="PTHR43667:SF1">
    <property type="entry name" value="CYCLOPROPANE-FATTY-ACYL-PHOSPHOLIPID SYNTHASE"/>
    <property type="match status" value="1"/>
</dbReference>